<keyword evidence="2" id="KW-0548">Nucleotidyltransferase</keyword>
<evidence type="ECO:0000256" key="2">
    <source>
        <dbReference type="ARBA" id="ARBA00022695"/>
    </source>
</evidence>
<evidence type="ECO:0000259" key="4">
    <source>
        <dbReference type="Pfam" id="PF12804"/>
    </source>
</evidence>
<evidence type="ECO:0000256" key="3">
    <source>
        <dbReference type="ARBA" id="ARBA00022842"/>
    </source>
</evidence>
<keyword evidence="1 5" id="KW-0808">Transferase</keyword>
<dbReference type="InterPro" id="IPR025877">
    <property type="entry name" value="MobA-like_NTP_Trfase"/>
</dbReference>
<gene>
    <name evidence="5" type="ORF">PCL1606_01880</name>
</gene>
<evidence type="ECO:0000313" key="5">
    <source>
        <dbReference type="EMBL" id="AKA21643.1"/>
    </source>
</evidence>
<dbReference type="Proteomes" id="UP000032748">
    <property type="component" value="Chromosome"/>
</dbReference>
<dbReference type="EMBL" id="CP011110">
    <property type="protein sequence ID" value="AKA21643.1"/>
    <property type="molecule type" value="Genomic_DNA"/>
</dbReference>
<sequence length="249" mass="27525">MKAVILAAGRGSRLQDLTAEQPKPLARLAGKPLLEWQLQALENAGVDAVHLVSGYCREALESYGHSRLYNAHWATSNMVRSLLRADSLLSSGSTLVCYGDIVYRPDIVRDLIASQAPLSITYDLDWWDLWSARFDDPLSDAETFRQQAGQLLGIGEKAARREEIEGQYMGLLKFTAEGWSQVKALLAEMSDAQIDKLDMTSLLRALLQAGIAIAAVAVRGGWVEVDNPSDIALYEQRIAQPGWSHDWRG</sequence>
<feature type="domain" description="MobA-like NTP transferase" evidence="4">
    <location>
        <begin position="3"/>
        <end position="114"/>
    </location>
</feature>
<dbReference type="PATRIC" id="fig|587753.10.peg.187"/>
<name>A0A0D5XRH9_9PSED</name>
<protein>
    <submittedName>
        <fullName evidence="5">Transferase</fullName>
    </submittedName>
</protein>
<dbReference type="RefSeq" id="WP_045880576.1">
    <property type="nucleotide sequence ID" value="NZ_CP011110.1"/>
</dbReference>
<dbReference type="GO" id="GO:0016779">
    <property type="term" value="F:nucleotidyltransferase activity"/>
    <property type="evidence" value="ECO:0007669"/>
    <property type="project" value="UniProtKB-KW"/>
</dbReference>
<accession>A0A0D5XRH9</accession>
<evidence type="ECO:0000256" key="1">
    <source>
        <dbReference type="ARBA" id="ARBA00022679"/>
    </source>
</evidence>
<organism evidence="5 6">
    <name type="scientific">Pseudomonas chlororaphis</name>
    <dbReference type="NCBI Taxonomy" id="587753"/>
    <lineage>
        <taxon>Bacteria</taxon>
        <taxon>Pseudomonadati</taxon>
        <taxon>Pseudomonadota</taxon>
        <taxon>Gammaproteobacteria</taxon>
        <taxon>Pseudomonadales</taxon>
        <taxon>Pseudomonadaceae</taxon>
        <taxon>Pseudomonas</taxon>
    </lineage>
</organism>
<dbReference type="KEGG" id="pcz:PCL1606_01880"/>
<dbReference type="AlphaFoldDB" id="A0A0D5XRH9"/>
<keyword evidence="3" id="KW-0460">Magnesium</keyword>
<dbReference type="PANTHER" id="PTHR43584">
    <property type="entry name" value="NUCLEOTIDYL TRANSFERASE"/>
    <property type="match status" value="1"/>
</dbReference>
<dbReference type="InterPro" id="IPR050065">
    <property type="entry name" value="GlmU-like"/>
</dbReference>
<proteinExistence type="predicted"/>
<dbReference type="Pfam" id="PF12804">
    <property type="entry name" value="NTP_transf_3"/>
    <property type="match status" value="1"/>
</dbReference>
<dbReference type="CDD" id="cd02523">
    <property type="entry name" value="PC_cytidylyltransferase"/>
    <property type="match status" value="1"/>
</dbReference>
<dbReference type="Gene3D" id="3.90.550.10">
    <property type="entry name" value="Spore Coat Polysaccharide Biosynthesis Protein SpsA, Chain A"/>
    <property type="match status" value="1"/>
</dbReference>
<dbReference type="InterPro" id="IPR029044">
    <property type="entry name" value="Nucleotide-diphossugar_trans"/>
</dbReference>
<reference evidence="5 6" key="1">
    <citation type="journal article" date="2015" name="Mol. Plant Microbe Interact.">
        <title>Comparative Genomic Analysis of Pseudomonas chlororaphis PCL1606 Reveals New Insight into Antifungal Compounds Involved in Biocontrol.</title>
        <authorList>
            <person name="Calderon C.E."/>
            <person name="Ramos C."/>
            <person name="de Vicente A."/>
            <person name="Cazorla F.M."/>
        </authorList>
    </citation>
    <scope>NUCLEOTIDE SEQUENCE [LARGE SCALE GENOMIC DNA]</scope>
    <source>
        <strain evidence="5 6">PCL1606</strain>
    </source>
</reference>
<dbReference type="PANTHER" id="PTHR43584:SF8">
    <property type="entry name" value="N-ACETYLMURAMATE ALPHA-1-PHOSPHATE URIDYLYLTRANSFERASE"/>
    <property type="match status" value="1"/>
</dbReference>
<dbReference type="SUPFAM" id="SSF53448">
    <property type="entry name" value="Nucleotide-diphospho-sugar transferases"/>
    <property type="match status" value="1"/>
</dbReference>
<dbReference type="OrthoDB" id="9788272at2"/>
<evidence type="ECO:0000313" key="6">
    <source>
        <dbReference type="Proteomes" id="UP000032748"/>
    </source>
</evidence>